<dbReference type="AlphaFoldDB" id="A0A8H3E2Z5"/>
<dbReference type="InterPro" id="IPR027417">
    <property type="entry name" value="P-loop_NTPase"/>
</dbReference>
<organism evidence="3 4">
    <name type="scientific">Rhizoctonia solani</name>
    <dbReference type="NCBI Taxonomy" id="456999"/>
    <lineage>
        <taxon>Eukaryota</taxon>
        <taxon>Fungi</taxon>
        <taxon>Dikarya</taxon>
        <taxon>Basidiomycota</taxon>
        <taxon>Agaricomycotina</taxon>
        <taxon>Agaricomycetes</taxon>
        <taxon>Cantharellales</taxon>
        <taxon>Ceratobasidiaceae</taxon>
        <taxon>Rhizoctonia</taxon>
    </lineage>
</organism>
<dbReference type="Proteomes" id="UP000663827">
    <property type="component" value="Unassembled WGS sequence"/>
</dbReference>
<reference evidence="3" key="1">
    <citation type="submission" date="2021-01" db="EMBL/GenBank/DDBJ databases">
        <authorList>
            <person name="Kaushik A."/>
        </authorList>
    </citation>
    <scope>NUCLEOTIDE SEQUENCE</scope>
    <source>
        <strain evidence="3">AG5</strain>
    </source>
</reference>
<feature type="compositionally biased region" description="Low complexity" evidence="2">
    <location>
        <begin position="1"/>
        <end position="19"/>
    </location>
</feature>
<evidence type="ECO:0000313" key="4">
    <source>
        <dbReference type="Proteomes" id="UP000663827"/>
    </source>
</evidence>
<evidence type="ECO:0008006" key="5">
    <source>
        <dbReference type="Google" id="ProtNLM"/>
    </source>
</evidence>
<evidence type="ECO:0000313" key="3">
    <source>
        <dbReference type="EMBL" id="CAE7125159.1"/>
    </source>
</evidence>
<name>A0A8H3E2Z5_9AGAM</name>
<dbReference type="Gene3D" id="3.40.50.300">
    <property type="entry name" value="P-loop containing nucleotide triphosphate hydrolases"/>
    <property type="match status" value="1"/>
</dbReference>
<dbReference type="EMBL" id="CAJNJQ010001182">
    <property type="protein sequence ID" value="CAE7125159.1"/>
    <property type="molecule type" value="Genomic_DNA"/>
</dbReference>
<feature type="compositionally biased region" description="Basic and acidic residues" evidence="2">
    <location>
        <begin position="34"/>
        <end position="58"/>
    </location>
</feature>
<protein>
    <recommendedName>
        <fullName evidence="5">AIG1-type G domain-containing protein</fullName>
    </recommendedName>
</protein>
<keyword evidence="1" id="KW-0175">Coiled coil</keyword>
<comment type="caution">
    <text evidence="3">The sequence shown here is derived from an EMBL/GenBank/DDBJ whole genome shotgun (WGS) entry which is preliminary data.</text>
</comment>
<proteinExistence type="predicted"/>
<evidence type="ECO:0000256" key="2">
    <source>
        <dbReference type="SAM" id="MobiDB-lite"/>
    </source>
</evidence>
<gene>
    <name evidence="3" type="ORF">RDB_LOCUS59183</name>
</gene>
<dbReference type="SUPFAM" id="SSF52540">
    <property type="entry name" value="P-loop containing nucleoside triphosphate hydrolases"/>
    <property type="match status" value="1"/>
</dbReference>
<accession>A0A8H3E2Z5</accession>
<sequence>MLDIGSSDSDSSTTPTGGTMKRPLSPRPPPSPEKSSHPATSREVESKATRQHPTRDNTVRVLILGRSGSGKTHASSILLQTLGHNSERSPAGVVCEATREPCSINVSIGSGEVELELIDTPGFDNMGMSDTEVFTKITDYLLEPDRAKTGITEIIYVHRAGDVIQSRSLSRIFQVLTDILLQGIGMPRLTVLEVHTGVHRISRTTLFDELQNRPSAFDQLWPLGAKIANNPDLHGLSNILYACVSQPPIILPIQVDYSRGSRSDLTSRIERSLGYYELGPVQELLRNRELLRNQENDLREKYEERLTRQRESESQLQQKLKEAELGYSSLRSQLQLQENIEQSEVVQALNDLNRMIDDIGRSISAHLTDTYVSSTFGRDPSDVTTKHSIDLPALKTLLDHVDGRSSIVLSSRGRGMQIENFFDFAIRHMLCRFLGKDIFRPFHPVIHTNLNRVLLTTYENIQQESKFIYSSPPTYTDGTLAPQVLAGKWRSETFNNIYKGDQSKREQHINIRLDRLMDDQLKPLVKCVFGQDIPFTEDDSGRLHRLIEMAWDWNSQLKGDIIMLGDFIHTSFPPRSQFTPTLMEEFEHHSRHPKPVSILGTLGLGLITRRAVGGGNPVEQLIVCKATVLTSNIYL</sequence>
<evidence type="ECO:0000256" key="1">
    <source>
        <dbReference type="SAM" id="Coils"/>
    </source>
</evidence>
<dbReference type="CDD" id="cd00882">
    <property type="entry name" value="Ras_like_GTPase"/>
    <property type="match status" value="1"/>
</dbReference>
<feature type="coiled-coil region" evidence="1">
    <location>
        <begin position="281"/>
        <end position="333"/>
    </location>
</feature>
<feature type="region of interest" description="Disordered" evidence="2">
    <location>
        <begin position="1"/>
        <end position="60"/>
    </location>
</feature>